<comment type="similarity">
    <text evidence="6">Belongs to the ABC-2 integral membrane protein family.</text>
</comment>
<evidence type="ECO:0000256" key="1">
    <source>
        <dbReference type="ARBA" id="ARBA00004141"/>
    </source>
</evidence>
<sequence>MTTTALDPATPPGRRPRAAQRPSTATAAVLSLTRVGLVAFVREPIAFVFGVLYPLFMLLLFNAVFPGEISPGVDFGDYMLPAMISTGILMSGMQVLAITVAAERESGELKRLSVLPVPSWAYVAGKCLYSIVLTVVNTVVLILVGSLALGISLPRSPGSWALMALALVLTVATCTAWGLAIGRLCPSSRAASGIVTPMVIILQFVSGLVLPLSQLPGWMVDIFSVLPVRWAAQLMRQAFLPADFATMEPAGTWETGKALIVVTAWLIGGVVAAMVIARRDTVDR</sequence>
<dbReference type="KEGG" id="ahw:NCTC11636_01262"/>
<evidence type="ECO:0000256" key="5">
    <source>
        <dbReference type="ARBA" id="ARBA00023251"/>
    </source>
</evidence>
<evidence type="ECO:0000256" key="4">
    <source>
        <dbReference type="ARBA" id="ARBA00023136"/>
    </source>
</evidence>
<dbReference type="PROSITE" id="PS51012">
    <property type="entry name" value="ABC_TM2"/>
    <property type="match status" value="1"/>
</dbReference>
<feature type="transmembrane region" description="Helical" evidence="6">
    <location>
        <begin position="258"/>
        <end position="277"/>
    </location>
</feature>
<dbReference type="GO" id="GO:0046677">
    <property type="term" value="P:response to antibiotic"/>
    <property type="evidence" value="ECO:0007669"/>
    <property type="project" value="UniProtKB-KW"/>
</dbReference>
<dbReference type="EMBL" id="LR134350">
    <property type="protein sequence ID" value="VEG27976.1"/>
    <property type="molecule type" value="Genomic_DNA"/>
</dbReference>
<accession>A0A3S4RWF0</accession>
<gene>
    <name evidence="9" type="primary">ybhR_2</name>
    <name evidence="9" type="ORF">NCTC11636_01262</name>
</gene>
<dbReference type="GO" id="GO:0140359">
    <property type="term" value="F:ABC-type transporter activity"/>
    <property type="evidence" value="ECO:0007669"/>
    <property type="project" value="InterPro"/>
</dbReference>
<organism evidence="9 10">
    <name type="scientific">Actinomyces howellii</name>
    <dbReference type="NCBI Taxonomy" id="52771"/>
    <lineage>
        <taxon>Bacteria</taxon>
        <taxon>Bacillati</taxon>
        <taxon>Actinomycetota</taxon>
        <taxon>Actinomycetes</taxon>
        <taxon>Actinomycetales</taxon>
        <taxon>Actinomycetaceae</taxon>
        <taxon>Actinomyces</taxon>
    </lineage>
</organism>
<name>A0A3S4RWF0_9ACTO</name>
<keyword evidence="10" id="KW-1185">Reference proteome</keyword>
<keyword evidence="6" id="KW-0813">Transport</keyword>
<feature type="domain" description="ABC transmembrane type-2" evidence="8">
    <location>
        <begin position="45"/>
        <end position="280"/>
    </location>
</feature>
<evidence type="ECO:0000313" key="10">
    <source>
        <dbReference type="Proteomes" id="UP000266895"/>
    </source>
</evidence>
<dbReference type="AlphaFoldDB" id="A0A3S4RWF0"/>
<dbReference type="OrthoDB" id="9786643at2"/>
<dbReference type="GO" id="GO:0043190">
    <property type="term" value="C:ATP-binding cassette (ABC) transporter complex"/>
    <property type="evidence" value="ECO:0007669"/>
    <property type="project" value="InterPro"/>
</dbReference>
<evidence type="ECO:0000313" key="9">
    <source>
        <dbReference type="EMBL" id="VEG27976.1"/>
    </source>
</evidence>
<comment type="subcellular location">
    <subcellularLocation>
        <location evidence="6">Cell membrane</location>
        <topology evidence="6">Multi-pass membrane protein</topology>
    </subcellularLocation>
    <subcellularLocation>
        <location evidence="1">Membrane</location>
        <topology evidence="1">Multi-pass membrane protein</topology>
    </subcellularLocation>
</comment>
<keyword evidence="2 6" id="KW-0812">Transmembrane</keyword>
<evidence type="ECO:0000256" key="7">
    <source>
        <dbReference type="SAM" id="MobiDB-lite"/>
    </source>
</evidence>
<keyword evidence="6" id="KW-1003">Cell membrane</keyword>
<dbReference type="Proteomes" id="UP000266895">
    <property type="component" value="Chromosome"/>
</dbReference>
<dbReference type="InterPro" id="IPR047817">
    <property type="entry name" value="ABC2_TM_bact-type"/>
</dbReference>
<protein>
    <recommendedName>
        <fullName evidence="6">Transport permease protein</fullName>
    </recommendedName>
</protein>
<dbReference type="InterPro" id="IPR051784">
    <property type="entry name" value="Nod_factor_ABC_transporter"/>
</dbReference>
<feature type="transmembrane region" description="Helical" evidence="6">
    <location>
        <begin position="44"/>
        <end position="66"/>
    </location>
</feature>
<keyword evidence="5" id="KW-0046">Antibiotic resistance</keyword>
<dbReference type="Pfam" id="PF01061">
    <property type="entry name" value="ABC2_membrane"/>
    <property type="match status" value="1"/>
</dbReference>
<feature type="transmembrane region" description="Helical" evidence="6">
    <location>
        <begin position="78"/>
        <end position="102"/>
    </location>
</feature>
<feature type="transmembrane region" description="Helical" evidence="6">
    <location>
        <begin position="159"/>
        <end position="182"/>
    </location>
</feature>
<proteinExistence type="inferred from homology"/>
<keyword evidence="4 6" id="KW-0472">Membrane</keyword>
<evidence type="ECO:0000256" key="3">
    <source>
        <dbReference type="ARBA" id="ARBA00022989"/>
    </source>
</evidence>
<dbReference type="InterPro" id="IPR000412">
    <property type="entry name" value="ABC_2_transport"/>
</dbReference>
<keyword evidence="3 6" id="KW-1133">Transmembrane helix</keyword>
<dbReference type="PANTHER" id="PTHR43229:SF2">
    <property type="entry name" value="NODULATION PROTEIN J"/>
    <property type="match status" value="1"/>
</dbReference>
<evidence type="ECO:0000256" key="2">
    <source>
        <dbReference type="ARBA" id="ARBA00022692"/>
    </source>
</evidence>
<dbReference type="InterPro" id="IPR013525">
    <property type="entry name" value="ABC2_TM"/>
</dbReference>
<evidence type="ECO:0000259" key="8">
    <source>
        <dbReference type="PROSITE" id="PS51012"/>
    </source>
</evidence>
<reference evidence="9 10" key="1">
    <citation type="submission" date="2018-12" db="EMBL/GenBank/DDBJ databases">
        <authorList>
            <consortium name="Pathogen Informatics"/>
        </authorList>
    </citation>
    <scope>NUCLEOTIDE SEQUENCE [LARGE SCALE GENOMIC DNA]</scope>
    <source>
        <strain evidence="9 10">NCTC11636</strain>
    </source>
</reference>
<feature type="transmembrane region" description="Helical" evidence="6">
    <location>
        <begin position="194"/>
        <end position="213"/>
    </location>
</feature>
<dbReference type="RefSeq" id="WP_126382376.1">
    <property type="nucleotide sequence ID" value="NZ_LR134350.1"/>
</dbReference>
<dbReference type="PANTHER" id="PTHR43229">
    <property type="entry name" value="NODULATION PROTEIN J"/>
    <property type="match status" value="1"/>
</dbReference>
<feature type="transmembrane region" description="Helical" evidence="6">
    <location>
        <begin position="128"/>
        <end position="153"/>
    </location>
</feature>
<feature type="region of interest" description="Disordered" evidence="7">
    <location>
        <begin position="1"/>
        <end position="21"/>
    </location>
</feature>
<dbReference type="PIRSF" id="PIRSF006648">
    <property type="entry name" value="DrrB"/>
    <property type="match status" value="1"/>
</dbReference>
<evidence type="ECO:0000256" key="6">
    <source>
        <dbReference type="RuleBase" id="RU361157"/>
    </source>
</evidence>